<comment type="similarity">
    <text evidence="1 2">Belongs to the Iojap/RsfS family.</text>
</comment>
<keyword evidence="2" id="KW-0678">Repressor</keyword>
<accession>A0ABQ0AAV3</accession>
<comment type="caution">
    <text evidence="3">The sequence shown here is derived from an EMBL/GenBank/DDBJ whole genome shotgun (WGS) entry which is preliminary data.</text>
</comment>
<organism evidence="3 4">
    <name type="scientific">Sessilibacter corallicola</name>
    <dbReference type="NCBI Taxonomy" id="2904075"/>
    <lineage>
        <taxon>Bacteria</taxon>
        <taxon>Pseudomonadati</taxon>
        <taxon>Pseudomonadota</taxon>
        <taxon>Gammaproteobacteria</taxon>
        <taxon>Cellvibrionales</taxon>
        <taxon>Cellvibrionaceae</taxon>
        <taxon>Sessilibacter</taxon>
    </lineage>
</organism>
<reference evidence="3 4" key="1">
    <citation type="submission" date="2024-04" db="EMBL/GenBank/DDBJ databases">
        <title>Draft genome sequence of Sessilibacter corallicola NBRC 116591.</title>
        <authorList>
            <person name="Miyakawa T."/>
            <person name="Kusuya Y."/>
            <person name="Miura T."/>
        </authorList>
    </citation>
    <scope>NUCLEOTIDE SEQUENCE [LARGE SCALE GENOMIC DNA]</scope>
    <source>
        <strain evidence="3 4">KU-00831-HH</strain>
    </source>
</reference>
<dbReference type="Gene3D" id="3.30.460.10">
    <property type="entry name" value="Beta Polymerase, domain 2"/>
    <property type="match status" value="1"/>
</dbReference>
<evidence type="ECO:0000256" key="1">
    <source>
        <dbReference type="ARBA" id="ARBA00010574"/>
    </source>
</evidence>
<keyword evidence="2" id="KW-0810">Translation regulation</keyword>
<evidence type="ECO:0000313" key="4">
    <source>
        <dbReference type="Proteomes" id="UP001465153"/>
    </source>
</evidence>
<protein>
    <recommendedName>
        <fullName evidence="2">Ribosomal silencing factor RsfS</fullName>
    </recommendedName>
</protein>
<comment type="subunit">
    <text evidence="2">Interacts with ribosomal protein uL14 (rplN).</text>
</comment>
<proteinExistence type="inferred from homology"/>
<dbReference type="NCBIfam" id="TIGR00090">
    <property type="entry name" value="rsfS_iojap_ybeB"/>
    <property type="match status" value="1"/>
</dbReference>
<dbReference type="Proteomes" id="UP001465153">
    <property type="component" value="Unassembled WGS sequence"/>
</dbReference>
<keyword evidence="2" id="KW-0963">Cytoplasm</keyword>
<evidence type="ECO:0000313" key="3">
    <source>
        <dbReference type="EMBL" id="GAA6168790.1"/>
    </source>
</evidence>
<dbReference type="InterPro" id="IPR043519">
    <property type="entry name" value="NT_sf"/>
</dbReference>
<comment type="subcellular location">
    <subcellularLocation>
        <location evidence="2">Cytoplasm</location>
    </subcellularLocation>
</comment>
<dbReference type="PANTHER" id="PTHR21043">
    <property type="entry name" value="IOJAP SUPERFAMILY ORTHOLOG"/>
    <property type="match status" value="1"/>
</dbReference>
<comment type="function">
    <text evidence="2">Functions as a ribosomal silencing factor. Interacts with ribosomal protein uL14 (rplN), blocking formation of intersubunit bridge B8. Prevents association of the 30S and 50S ribosomal subunits and the formation of functional ribosomes, thus repressing translation.</text>
</comment>
<dbReference type="PANTHER" id="PTHR21043:SF0">
    <property type="entry name" value="MITOCHONDRIAL ASSEMBLY OF RIBOSOMAL LARGE SUBUNIT PROTEIN 1"/>
    <property type="match status" value="1"/>
</dbReference>
<dbReference type="HAMAP" id="MF_01477">
    <property type="entry name" value="Iojap_RsfS"/>
    <property type="match status" value="1"/>
</dbReference>
<keyword evidence="4" id="KW-1185">Reference proteome</keyword>
<dbReference type="Pfam" id="PF02410">
    <property type="entry name" value="RsfS"/>
    <property type="match status" value="1"/>
</dbReference>
<dbReference type="RefSeq" id="WP_233088306.1">
    <property type="nucleotide sequence ID" value="NZ_BAABWN010000008.1"/>
</dbReference>
<sequence length="126" mass="13799">MSELTPQEVKELVLNALSDLKAKDVVELNVTDLTDVMDTLVIASGTSNRHVKSLAQHVSSEAKAAGFQPLGMEGESQGEWVLVDFGDLVLHVMMPSTRDFYDLEKLWSMAPKNRIESVPNDGSAPE</sequence>
<dbReference type="InterPro" id="IPR004394">
    <property type="entry name" value="Iojap/RsfS/C7orf30"/>
</dbReference>
<gene>
    <name evidence="2 3" type="primary">rsfS</name>
    <name evidence="3" type="ORF">NBRC116591_26010</name>
</gene>
<dbReference type="SUPFAM" id="SSF81301">
    <property type="entry name" value="Nucleotidyltransferase"/>
    <property type="match status" value="1"/>
</dbReference>
<dbReference type="EMBL" id="BAABWN010000008">
    <property type="protein sequence ID" value="GAA6168790.1"/>
    <property type="molecule type" value="Genomic_DNA"/>
</dbReference>
<name>A0ABQ0AAV3_9GAMM</name>
<evidence type="ECO:0000256" key="2">
    <source>
        <dbReference type="HAMAP-Rule" id="MF_01477"/>
    </source>
</evidence>